<comment type="caution">
    <text evidence="1">The sequence shown here is derived from an EMBL/GenBank/DDBJ whole genome shotgun (WGS) entry which is preliminary data.</text>
</comment>
<dbReference type="AlphaFoldDB" id="A0A4Y2T6K0"/>
<dbReference type="EMBL" id="BGPR01025667">
    <property type="protein sequence ID" value="GBN94765.1"/>
    <property type="molecule type" value="Genomic_DNA"/>
</dbReference>
<dbReference type="OrthoDB" id="6435686at2759"/>
<protein>
    <recommendedName>
        <fullName evidence="3">Peptidase A2 domain-containing protein</fullName>
    </recommendedName>
</protein>
<reference evidence="1 2" key="1">
    <citation type="journal article" date="2019" name="Sci. Rep.">
        <title>Orb-weaving spider Araneus ventricosus genome elucidates the spidroin gene catalogue.</title>
        <authorList>
            <person name="Kono N."/>
            <person name="Nakamura H."/>
            <person name="Ohtoshi R."/>
            <person name="Moran D.A.P."/>
            <person name="Shinohara A."/>
            <person name="Yoshida Y."/>
            <person name="Fujiwara M."/>
            <person name="Mori M."/>
            <person name="Tomita M."/>
            <person name="Arakawa K."/>
        </authorList>
    </citation>
    <scope>NUCLEOTIDE SEQUENCE [LARGE SCALE GENOMIC DNA]</scope>
</reference>
<keyword evidence="2" id="KW-1185">Reference proteome</keyword>
<dbReference type="Proteomes" id="UP000499080">
    <property type="component" value="Unassembled WGS sequence"/>
</dbReference>
<evidence type="ECO:0000313" key="1">
    <source>
        <dbReference type="EMBL" id="GBN94765.1"/>
    </source>
</evidence>
<organism evidence="1 2">
    <name type="scientific">Araneus ventricosus</name>
    <name type="common">Orbweaver spider</name>
    <name type="synonym">Epeira ventricosa</name>
    <dbReference type="NCBI Taxonomy" id="182803"/>
    <lineage>
        <taxon>Eukaryota</taxon>
        <taxon>Metazoa</taxon>
        <taxon>Ecdysozoa</taxon>
        <taxon>Arthropoda</taxon>
        <taxon>Chelicerata</taxon>
        <taxon>Arachnida</taxon>
        <taxon>Araneae</taxon>
        <taxon>Araneomorphae</taxon>
        <taxon>Entelegynae</taxon>
        <taxon>Araneoidea</taxon>
        <taxon>Araneidae</taxon>
        <taxon>Araneus</taxon>
    </lineage>
</organism>
<name>A0A4Y2T6K0_ARAVE</name>
<sequence>MSSRSGGKNGLFIEAFVNEIPCRVIVDTRTNVTIMRQEFSQQLDGKILWMPPCVTLQTVTGDKIPIFGKLNVKFDSEMLLMTILYMWQKLRTITYSGWSSWRNITSYWTSRITLCFQFQKM</sequence>
<evidence type="ECO:0008006" key="3">
    <source>
        <dbReference type="Google" id="ProtNLM"/>
    </source>
</evidence>
<evidence type="ECO:0000313" key="2">
    <source>
        <dbReference type="Proteomes" id="UP000499080"/>
    </source>
</evidence>
<proteinExistence type="predicted"/>
<gene>
    <name evidence="1" type="ORF">AVEN_67236_1</name>
</gene>
<accession>A0A4Y2T6K0</accession>